<dbReference type="Proteomes" id="UP000887572">
    <property type="component" value="Unplaced"/>
</dbReference>
<accession>A0A914HGK9</accession>
<protein>
    <submittedName>
        <fullName evidence="3">Uncharacterized protein</fullName>
    </submittedName>
</protein>
<evidence type="ECO:0000256" key="1">
    <source>
        <dbReference type="SAM" id="MobiDB-lite"/>
    </source>
</evidence>
<evidence type="ECO:0000313" key="3">
    <source>
        <dbReference type="WBParaSite" id="Gr19_v10_g16984.t1"/>
    </source>
</evidence>
<evidence type="ECO:0000313" key="2">
    <source>
        <dbReference type="Proteomes" id="UP000887572"/>
    </source>
</evidence>
<sequence>MILEHMPYIKKYRPYSVGTAIHKTDIANGYCPIPAALPILLIRNAQFFTQFVEEQNTKFDEQQQETDRMENNPSVKDNPRRAEGEMRQTPFLEDKDLLLRHSTHLLFQKLKLC</sequence>
<feature type="region of interest" description="Disordered" evidence="1">
    <location>
        <begin position="58"/>
        <end position="87"/>
    </location>
</feature>
<proteinExistence type="predicted"/>
<name>A0A914HGK9_GLORO</name>
<reference evidence="3" key="1">
    <citation type="submission" date="2022-11" db="UniProtKB">
        <authorList>
            <consortium name="WormBaseParasite"/>
        </authorList>
    </citation>
    <scope>IDENTIFICATION</scope>
</reference>
<organism evidence="2 3">
    <name type="scientific">Globodera rostochiensis</name>
    <name type="common">Golden nematode worm</name>
    <name type="synonym">Heterodera rostochiensis</name>
    <dbReference type="NCBI Taxonomy" id="31243"/>
    <lineage>
        <taxon>Eukaryota</taxon>
        <taxon>Metazoa</taxon>
        <taxon>Ecdysozoa</taxon>
        <taxon>Nematoda</taxon>
        <taxon>Chromadorea</taxon>
        <taxon>Rhabditida</taxon>
        <taxon>Tylenchina</taxon>
        <taxon>Tylenchomorpha</taxon>
        <taxon>Tylenchoidea</taxon>
        <taxon>Heteroderidae</taxon>
        <taxon>Heteroderinae</taxon>
        <taxon>Globodera</taxon>
    </lineage>
</organism>
<dbReference type="AlphaFoldDB" id="A0A914HGK9"/>
<feature type="compositionally biased region" description="Basic and acidic residues" evidence="1">
    <location>
        <begin position="58"/>
        <end position="70"/>
    </location>
</feature>
<dbReference type="WBParaSite" id="Gr19_v10_g16984.t1">
    <property type="protein sequence ID" value="Gr19_v10_g16984.t1"/>
    <property type="gene ID" value="Gr19_v10_g16984"/>
</dbReference>
<keyword evidence="2" id="KW-1185">Reference proteome</keyword>
<feature type="compositionally biased region" description="Basic and acidic residues" evidence="1">
    <location>
        <begin position="77"/>
        <end position="87"/>
    </location>
</feature>